<dbReference type="Pfam" id="PF00293">
    <property type="entry name" value="NUDIX"/>
    <property type="match status" value="1"/>
</dbReference>
<evidence type="ECO:0000313" key="6">
    <source>
        <dbReference type="Proteomes" id="UP001321453"/>
    </source>
</evidence>
<dbReference type="PROSITE" id="PS00893">
    <property type="entry name" value="NUDIX_BOX"/>
    <property type="match status" value="1"/>
</dbReference>
<dbReference type="InterPro" id="IPR015797">
    <property type="entry name" value="NUDIX_hydrolase-like_dom_sf"/>
</dbReference>
<gene>
    <name evidence="5" type="ORF">QRT05_03665</name>
</gene>
<dbReference type="PRINTS" id="PR00502">
    <property type="entry name" value="NUDIXFAMILY"/>
</dbReference>
<dbReference type="CDD" id="cd04662">
    <property type="entry name" value="NUDIX_Hydrolase"/>
    <property type="match status" value="1"/>
</dbReference>
<evidence type="ECO:0000256" key="2">
    <source>
        <dbReference type="ARBA" id="ARBA00022801"/>
    </source>
</evidence>
<sequence length="155" mass="16450">MPRTSAALLLFRAADSGVEVLAGHMGGPFWARKDAGAWTIPKGEIEPGEDAHAAALREFAEELGVAVPAATEPDIDLGEVRQRSGKVVRAWARRGDLDVARIVGNTAVIEWPPRSGRQLEVPELDRAAWLTPAAAAPLLVAGQDAFLTRLVAALT</sequence>
<dbReference type="InterPro" id="IPR020476">
    <property type="entry name" value="Nudix_hydrolase"/>
</dbReference>
<dbReference type="PROSITE" id="PS51462">
    <property type="entry name" value="NUDIX"/>
    <property type="match status" value="1"/>
</dbReference>
<accession>A0ABT7S616</accession>
<feature type="domain" description="Nudix hydrolase" evidence="4">
    <location>
        <begin position="1"/>
        <end position="152"/>
    </location>
</feature>
<proteinExistence type="inferred from homology"/>
<protein>
    <submittedName>
        <fullName evidence="5">NUDIX domain-containing protein</fullName>
    </submittedName>
</protein>
<evidence type="ECO:0000256" key="3">
    <source>
        <dbReference type="RuleBase" id="RU003476"/>
    </source>
</evidence>
<dbReference type="PANTHER" id="PTHR21340">
    <property type="entry name" value="DIADENOSINE 5,5-P1,P4-TETRAPHOSPHATE PYROPHOSPHOHYDROLASE MUTT"/>
    <property type="match status" value="1"/>
</dbReference>
<organism evidence="5 6">
    <name type="scientific">Cellulomonas edaphi</name>
    <dbReference type="NCBI Taxonomy" id="3053468"/>
    <lineage>
        <taxon>Bacteria</taxon>
        <taxon>Bacillati</taxon>
        <taxon>Actinomycetota</taxon>
        <taxon>Actinomycetes</taxon>
        <taxon>Micrococcales</taxon>
        <taxon>Cellulomonadaceae</taxon>
        <taxon>Cellulomonas</taxon>
    </lineage>
</organism>
<name>A0ABT7S616_9CELL</name>
<comment type="caution">
    <text evidence="5">The sequence shown here is derived from an EMBL/GenBank/DDBJ whole genome shotgun (WGS) entry which is preliminary data.</text>
</comment>
<dbReference type="InterPro" id="IPR051325">
    <property type="entry name" value="Nudix_hydrolase_domain"/>
</dbReference>
<evidence type="ECO:0000256" key="1">
    <source>
        <dbReference type="ARBA" id="ARBA00005582"/>
    </source>
</evidence>
<dbReference type="RefSeq" id="WP_289445364.1">
    <property type="nucleotide sequence ID" value="NZ_JAUCGR010000001.1"/>
</dbReference>
<evidence type="ECO:0000313" key="5">
    <source>
        <dbReference type="EMBL" id="MDM7830419.1"/>
    </source>
</evidence>
<dbReference type="SUPFAM" id="SSF55811">
    <property type="entry name" value="Nudix"/>
    <property type="match status" value="1"/>
</dbReference>
<dbReference type="Proteomes" id="UP001321453">
    <property type="component" value="Unassembled WGS sequence"/>
</dbReference>
<dbReference type="Gene3D" id="3.90.79.10">
    <property type="entry name" value="Nucleoside Triphosphate Pyrophosphohydrolase"/>
    <property type="match status" value="1"/>
</dbReference>
<comment type="similarity">
    <text evidence="1 3">Belongs to the Nudix hydrolase family.</text>
</comment>
<keyword evidence="2 3" id="KW-0378">Hydrolase</keyword>
<evidence type="ECO:0000259" key="4">
    <source>
        <dbReference type="PROSITE" id="PS51462"/>
    </source>
</evidence>
<dbReference type="EMBL" id="JAUCGR010000001">
    <property type="protein sequence ID" value="MDM7830419.1"/>
    <property type="molecule type" value="Genomic_DNA"/>
</dbReference>
<dbReference type="PANTHER" id="PTHR21340:SF7">
    <property type="entry name" value="NUDIX HYDROLASE DOMAIN-CONTAINING PROTEIN"/>
    <property type="match status" value="1"/>
</dbReference>
<reference evidence="5 6" key="1">
    <citation type="submission" date="2023-06" db="EMBL/GenBank/DDBJ databases">
        <title>Cellulomonas sp. MW9 Whole genome sequence.</title>
        <authorList>
            <person name="Park S."/>
        </authorList>
    </citation>
    <scope>NUCLEOTIDE SEQUENCE [LARGE SCALE GENOMIC DNA]</scope>
    <source>
        <strain evidence="5 6">MW9</strain>
    </source>
</reference>
<keyword evidence="6" id="KW-1185">Reference proteome</keyword>
<dbReference type="InterPro" id="IPR020084">
    <property type="entry name" value="NUDIX_hydrolase_CS"/>
</dbReference>
<dbReference type="InterPro" id="IPR000086">
    <property type="entry name" value="NUDIX_hydrolase_dom"/>
</dbReference>